<dbReference type="Proteomes" id="UP000264231">
    <property type="component" value="Chromosome"/>
</dbReference>
<name>A0A172XB38_BORTU</name>
<dbReference type="EMBL" id="CP015629">
    <property type="protein sequence ID" value="ANF33768.1"/>
    <property type="molecule type" value="Genomic_DNA"/>
</dbReference>
<keyword evidence="1" id="KW-1133">Transmembrane helix</keyword>
<keyword evidence="2" id="KW-0969">Cilium</keyword>
<dbReference type="AlphaFoldDB" id="A0A172XB38"/>
<evidence type="ECO:0000313" key="2">
    <source>
        <dbReference type="EMBL" id="ANF33768.1"/>
    </source>
</evidence>
<organism evidence="2 3">
    <name type="scientific">Borrelia turicatae</name>
    <dbReference type="NCBI Taxonomy" id="142"/>
    <lineage>
        <taxon>Bacteria</taxon>
        <taxon>Pseudomonadati</taxon>
        <taxon>Spirochaetota</taxon>
        <taxon>Spirochaetia</taxon>
        <taxon>Spirochaetales</taxon>
        <taxon>Borreliaceae</taxon>
        <taxon>Borrelia</taxon>
    </lineage>
</organism>
<keyword evidence="2" id="KW-0282">Flagellum</keyword>
<sequence>MSRLTLFKFVFLIIFIFFFKNLFAQENGVDLDISSSSLENEVNLPIFEGDKANLNNKDIQNISLFNISDLVTIFLFFLFFLICIFLFKKMILNHKKVKNSYKSNFIRELAFYEIDNKNSVRVINILGNVYVFLVSSNSSILLREIKQGEELDNLKFELDKAKSLSDITSFKSIFNKILRKNKKDELSFDKTEYAALENDIETSLKSKQDRLKKF</sequence>
<proteinExistence type="predicted"/>
<dbReference type="OMA" id="TYANSQK"/>
<feature type="transmembrane region" description="Helical" evidence="1">
    <location>
        <begin position="64"/>
        <end position="87"/>
    </location>
</feature>
<evidence type="ECO:0000313" key="3">
    <source>
        <dbReference type="Proteomes" id="UP000264231"/>
    </source>
</evidence>
<evidence type="ECO:0000256" key="1">
    <source>
        <dbReference type="SAM" id="Phobius"/>
    </source>
</evidence>
<protein>
    <submittedName>
        <fullName evidence="2">Flagellar biosynthesis protein FliZ</fullName>
    </submittedName>
</protein>
<dbReference type="RefSeq" id="WP_011772233.1">
    <property type="nucleotide sequence ID" value="NZ_CP015629.1"/>
</dbReference>
<keyword evidence="2" id="KW-0966">Cell projection</keyword>
<keyword evidence="1" id="KW-0812">Transmembrane</keyword>
<gene>
    <name evidence="2" type="ORF">A7978_01365</name>
</gene>
<accession>A0A172XB38</accession>
<keyword evidence="1" id="KW-0472">Membrane</keyword>
<dbReference type="NCBIfam" id="NF009950">
    <property type="entry name" value="PRK13414.1"/>
    <property type="match status" value="1"/>
</dbReference>
<reference evidence="2 3" key="1">
    <citation type="submission" date="2016-05" db="EMBL/GenBank/DDBJ databases">
        <title>Chromosome and linear plasmid sequence of a 2015 human isolate of tick-borne relapsing fever spirochete, Borrelia turicatae.</title>
        <authorList>
            <person name="Kingry L.C."/>
            <person name="Dhwani B."/>
            <person name="Replogle A."/>
            <person name="Sexton C."/>
            <person name="Rowe L."/>
            <person name="Stermole B.M."/>
            <person name="Christensen A.M."/>
            <person name="Schriefer M.E."/>
        </authorList>
    </citation>
    <scope>NUCLEOTIDE SEQUENCE [LARGE SCALE GENOMIC DNA]</scope>
    <source>
        <strain evidence="2 3">BTE5EL</strain>
    </source>
</reference>